<feature type="transmembrane region" description="Helical" evidence="1">
    <location>
        <begin position="6"/>
        <end position="31"/>
    </location>
</feature>
<evidence type="ECO:0000313" key="3">
    <source>
        <dbReference type="Proteomes" id="UP000230066"/>
    </source>
</evidence>
<keyword evidence="3" id="KW-1185">Reference proteome</keyword>
<proteinExistence type="predicted"/>
<name>A0A4E0RBD3_FASHE</name>
<keyword evidence="1" id="KW-0812">Transmembrane</keyword>
<protein>
    <submittedName>
        <fullName evidence="2">Uncharacterized protein</fullName>
    </submittedName>
</protein>
<organism evidence="2 3">
    <name type="scientific">Fasciola hepatica</name>
    <name type="common">Liver fluke</name>
    <dbReference type="NCBI Taxonomy" id="6192"/>
    <lineage>
        <taxon>Eukaryota</taxon>
        <taxon>Metazoa</taxon>
        <taxon>Spiralia</taxon>
        <taxon>Lophotrochozoa</taxon>
        <taxon>Platyhelminthes</taxon>
        <taxon>Trematoda</taxon>
        <taxon>Digenea</taxon>
        <taxon>Plagiorchiida</taxon>
        <taxon>Echinostomata</taxon>
        <taxon>Echinostomatoidea</taxon>
        <taxon>Fasciolidae</taxon>
        <taxon>Fasciola</taxon>
    </lineage>
</organism>
<keyword evidence="1" id="KW-1133">Transmembrane helix</keyword>
<evidence type="ECO:0000256" key="1">
    <source>
        <dbReference type="SAM" id="Phobius"/>
    </source>
</evidence>
<feature type="transmembrane region" description="Helical" evidence="1">
    <location>
        <begin position="73"/>
        <end position="94"/>
    </location>
</feature>
<sequence>MSFASNLLAAITWAVGVVCSLAAFIVCYQTFSDYFGSGYRDGAIACLGLTFVILLIICILACVVMFSSCGIPLNLIATIGAAIAMILSAIAYGFMHHGLYIKINAGEWTSATLCASLLLFLYSLEALLG</sequence>
<gene>
    <name evidence="2" type="ORF">D915_005653</name>
</gene>
<evidence type="ECO:0000313" key="2">
    <source>
        <dbReference type="EMBL" id="THD23744.1"/>
    </source>
</evidence>
<reference evidence="2" key="1">
    <citation type="submission" date="2019-03" db="EMBL/GenBank/DDBJ databases">
        <title>Improved annotation for the trematode Fasciola hepatica.</title>
        <authorList>
            <person name="Choi Y.-J."/>
            <person name="Martin J."/>
            <person name="Mitreva M."/>
        </authorList>
    </citation>
    <scope>NUCLEOTIDE SEQUENCE [LARGE SCALE GENOMIC DNA]</scope>
</reference>
<feature type="transmembrane region" description="Helical" evidence="1">
    <location>
        <begin position="43"/>
        <end position="67"/>
    </location>
</feature>
<dbReference type="EMBL" id="JXXN02001971">
    <property type="protein sequence ID" value="THD23744.1"/>
    <property type="molecule type" value="Genomic_DNA"/>
</dbReference>
<accession>A0A4E0RBD3</accession>
<dbReference type="Proteomes" id="UP000230066">
    <property type="component" value="Unassembled WGS sequence"/>
</dbReference>
<keyword evidence="1" id="KW-0472">Membrane</keyword>
<comment type="caution">
    <text evidence="2">The sequence shown here is derived from an EMBL/GenBank/DDBJ whole genome shotgun (WGS) entry which is preliminary data.</text>
</comment>
<feature type="transmembrane region" description="Helical" evidence="1">
    <location>
        <begin position="106"/>
        <end position="124"/>
    </location>
</feature>
<dbReference type="AlphaFoldDB" id="A0A4E0RBD3"/>